<protein>
    <submittedName>
        <fullName evidence="1">Uncharacterized protein</fullName>
    </submittedName>
</protein>
<organism evidence="1 2">
    <name type="scientific">Channa argus</name>
    <name type="common">Northern snakehead</name>
    <name type="synonym">Ophicephalus argus</name>
    <dbReference type="NCBI Taxonomy" id="215402"/>
    <lineage>
        <taxon>Eukaryota</taxon>
        <taxon>Metazoa</taxon>
        <taxon>Chordata</taxon>
        <taxon>Craniata</taxon>
        <taxon>Vertebrata</taxon>
        <taxon>Euteleostomi</taxon>
        <taxon>Actinopterygii</taxon>
        <taxon>Neopterygii</taxon>
        <taxon>Teleostei</taxon>
        <taxon>Neoteleostei</taxon>
        <taxon>Acanthomorphata</taxon>
        <taxon>Anabantaria</taxon>
        <taxon>Anabantiformes</taxon>
        <taxon>Channoidei</taxon>
        <taxon>Channidae</taxon>
        <taxon>Channa</taxon>
    </lineage>
</organism>
<dbReference type="AlphaFoldDB" id="A0A6G1QRE4"/>
<proteinExistence type="predicted"/>
<evidence type="ECO:0000313" key="2">
    <source>
        <dbReference type="Proteomes" id="UP000503349"/>
    </source>
</evidence>
<reference evidence="1 2" key="1">
    <citation type="submission" date="2019-02" db="EMBL/GenBank/DDBJ databases">
        <title>Opniocepnalus argus genome.</title>
        <authorList>
            <person name="Zhou C."/>
            <person name="Xiao S."/>
        </authorList>
    </citation>
    <scope>NUCLEOTIDE SEQUENCE [LARGE SCALE GENOMIC DNA]</scope>
    <source>
        <strain evidence="1">OARG1902GOOAL</strain>
        <tissue evidence="1">Muscle</tissue>
    </source>
</reference>
<evidence type="ECO:0000313" key="1">
    <source>
        <dbReference type="EMBL" id="KAF3705037.1"/>
    </source>
</evidence>
<reference evidence="2" key="2">
    <citation type="submission" date="2019-02" db="EMBL/GenBank/DDBJ databases">
        <title>Opniocepnalus argus Var Kimnra genome.</title>
        <authorList>
            <person name="Zhou C."/>
            <person name="Xiao S."/>
        </authorList>
    </citation>
    <scope>NUCLEOTIDE SEQUENCE [LARGE SCALE GENOMIC DNA]</scope>
</reference>
<dbReference type="EMBL" id="CM015732">
    <property type="protein sequence ID" value="KAF3705037.1"/>
    <property type="molecule type" value="Genomic_DNA"/>
</dbReference>
<name>A0A6G1QRE4_CHAAH</name>
<sequence length="66" mass="7698">MEDNHQMRRKVLLVLSLWGSSTAISFAVIIKQYRLCVCIMHGWLLFFFTWLKPIFNFHSPAALASL</sequence>
<accession>A0A6G1QRE4</accession>
<keyword evidence="2" id="KW-1185">Reference proteome</keyword>
<dbReference type="Proteomes" id="UP000503349">
    <property type="component" value="Chromosome 21"/>
</dbReference>
<gene>
    <name evidence="1" type="ORF">EXN66_Car020728</name>
</gene>